<dbReference type="RefSeq" id="WP_400881139.1">
    <property type="nucleotide sequence ID" value="NZ_JBIWXY010000001.1"/>
</dbReference>
<keyword evidence="2" id="KW-1133">Transmembrane helix</keyword>
<accession>A0ABW8GLM3</accession>
<comment type="caution">
    <text evidence="3">The sequence shown here is derived from an EMBL/GenBank/DDBJ whole genome shotgun (WGS) entry which is preliminary data.</text>
</comment>
<feature type="transmembrane region" description="Helical" evidence="2">
    <location>
        <begin position="16"/>
        <end position="39"/>
    </location>
</feature>
<reference evidence="3 4" key="1">
    <citation type="submission" date="2024-11" db="EMBL/GenBank/DDBJ databases">
        <authorList>
            <person name="Kaparullina E.N."/>
            <person name="Delegan Y.A."/>
            <person name="Doronina N.V."/>
        </authorList>
    </citation>
    <scope>NUCLEOTIDE SEQUENCE [LARGE SCALE GENOMIC DNA]</scope>
    <source>
        <strain evidence="3 4">7sh_L</strain>
    </source>
</reference>
<name>A0ABW8GLM3_9PROT</name>
<gene>
    <name evidence="3" type="ORF">ACIKP9_07535</name>
</gene>
<evidence type="ECO:0000256" key="2">
    <source>
        <dbReference type="SAM" id="Phobius"/>
    </source>
</evidence>
<evidence type="ECO:0000256" key="1">
    <source>
        <dbReference type="SAM" id="MobiDB-lite"/>
    </source>
</evidence>
<keyword evidence="2" id="KW-0472">Membrane</keyword>
<proteinExistence type="predicted"/>
<evidence type="ECO:0000313" key="3">
    <source>
        <dbReference type="EMBL" id="MFJ5446077.1"/>
    </source>
</evidence>
<sequence>MSAHEYDFPKTTKKQFILATLGTLFAPLLVLFLVARLFFGIQSGLVDDPVVEQKPEAAAAAKSADSEDDADDEAPAAPAADDEKSE</sequence>
<dbReference type="EMBL" id="JBIWXY010000001">
    <property type="protein sequence ID" value="MFJ5446077.1"/>
    <property type="molecule type" value="Genomic_DNA"/>
</dbReference>
<dbReference type="Proteomes" id="UP001617669">
    <property type="component" value="Unassembled WGS sequence"/>
</dbReference>
<protein>
    <submittedName>
        <fullName evidence="3">Uncharacterized protein</fullName>
    </submittedName>
</protein>
<organism evidence="3 4">
    <name type="scientific">Methylobacillus methanolivorans</name>
    <dbReference type="NCBI Taxonomy" id="1848927"/>
    <lineage>
        <taxon>Bacteria</taxon>
        <taxon>Pseudomonadati</taxon>
        <taxon>Pseudomonadota</taxon>
        <taxon>Betaproteobacteria</taxon>
        <taxon>Nitrosomonadales</taxon>
        <taxon>Methylophilaceae</taxon>
        <taxon>Methylobacillus</taxon>
    </lineage>
</organism>
<feature type="region of interest" description="Disordered" evidence="1">
    <location>
        <begin position="55"/>
        <end position="86"/>
    </location>
</feature>
<keyword evidence="4" id="KW-1185">Reference proteome</keyword>
<evidence type="ECO:0000313" key="4">
    <source>
        <dbReference type="Proteomes" id="UP001617669"/>
    </source>
</evidence>
<keyword evidence="2" id="KW-0812">Transmembrane</keyword>